<dbReference type="PANTHER" id="PTHR36558:SF1">
    <property type="entry name" value="RESTRICTION ENDONUCLEASE DOMAIN-CONTAINING PROTEIN-RELATED"/>
    <property type="match status" value="1"/>
</dbReference>
<dbReference type="InterPro" id="IPR011335">
    <property type="entry name" value="Restrct_endonuc-II-like"/>
</dbReference>
<dbReference type="GO" id="GO:0004519">
    <property type="term" value="F:endonuclease activity"/>
    <property type="evidence" value="ECO:0007669"/>
    <property type="project" value="UniProtKB-KW"/>
</dbReference>
<dbReference type="SUPFAM" id="SSF52980">
    <property type="entry name" value="Restriction endonuclease-like"/>
    <property type="match status" value="1"/>
</dbReference>
<comment type="caution">
    <text evidence="2">The sequence shown here is derived from an EMBL/GenBank/DDBJ whole genome shotgun (WGS) entry which is preliminary data.</text>
</comment>
<protein>
    <submittedName>
        <fullName evidence="2">Uma2 family endonuclease</fullName>
    </submittedName>
</protein>
<organism evidence="2 3">
    <name type="scientific">Banduia mediterranea</name>
    <dbReference type="NCBI Taxonomy" id="3075609"/>
    <lineage>
        <taxon>Bacteria</taxon>
        <taxon>Pseudomonadati</taxon>
        <taxon>Pseudomonadota</taxon>
        <taxon>Gammaproteobacteria</taxon>
        <taxon>Nevskiales</taxon>
        <taxon>Algiphilaceae</taxon>
        <taxon>Banduia</taxon>
    </lineage>
</organism>
<dbReference type="InterPro" id="IPR012296">
    <property type="entry name" value="Nuclease_put_TT1808"/>
</dbReference>
<dbReference type="InterPro" id="IPR008538">
    <property type="entry name" value="Uma2"/>
</dbReference>
<proteinExistence type="predicted"/>
<keyword evidence="2" id="KW-0378">Hydrolase</keyword>
<dbReference type="PANTHER" id="PTHR36558">
    <property type="entry name" value="GLR1098 PROTEIN"/>
    <property type="match status" value="1"/>
</dbReference>
<dbReference type="Proteomes" id="UP001254608">
    <property type="component" value="Unassembled WGS sequence"/>
</dbReference>
<keyword evidence="3" id="KW-1185">Reference proteome</keyword>
<keyword evidence="2" id="KW-0255">Endonuclease</keyword>
<dbReference type="EMBL" id="JAVRIC010000027">
    <property type="protein sequence ID" value="MDT0498798.1"/>
    <property type="molecule type" value="Genomic_DNA"/>
</dbReference>
<dbReference type="CDD" id="cd06260">
    <property type="entry name" value="DUF820-like"/>
    <property type="match status" value="1"/>
</dbReference>
<gene>
    <name evidence="2" type="ORF">RM530_15720</name>
</gene>
<accession>A0ABU2WLN6</accession>
<evidence type="ECO:0000313" key="3">
    <source>
        <dbReference type="Proteomes" id="UP001254608"/>
    </source>
</evidence>
<dbReference type="Gene3D" id="3.90.1570.10">
    <property type="entry name" value="tt1808, chain A"/>
    <property type="match status" value="1"/>
</dbReference>
<dbReference type="Pfam" id="PF05685">
    <property type="entry name" value="Uma2"/>
    <property type="match status" value="1"/>
</dbReference>
<evidence type="ECO:0000313" key="2">
    <source>
        <dbReference type="EMBL" id="MDT0498798.1"/>
    </source>
</evidence>
<feature type="domain" description="Putative restriction endonuclease" evidence="1">
    <location>
        <begin position="15"/>
        <end position="182"/>
    </location>
</feature>
<keyword evidence="2" id="KW-0540">Nuclease</keyword>
<reference evidence="2 3" key="1">
    <citation type="submission" date="2023-09" db="EMBL/GenBank/DDBJ databases">
        <authorList>
            <person name="Rey-Velasco X."/>
        </authorList>
    </citation>
    <scope>NUCLEOTIDE SEQUENCE [LARGE SCALE GENOMIC DNA]</scope>
    <source>
        <strain evidence="2 3">W345</strain>
    </source>
</reference>
<dbReference type="RefSeq" id="WP_311366210.1">
    <property type="nucleotide sequence ID" value="NZ_JAVRIC010000027.1"/>
</dbReference>
<name>A0ABU2WLN6_9GAMM</name>
<evidence type="ECO:0000259" key="1">
    <source>
        <dbReference type="Pfam" id="PF05685"/>
    </source>
</evidence>
<sequence>MGTPIRKDDRHYTYADYLKFPEDERWEIIDGVAYGMSPSPSDAHQSLSAEILAQVHAQLRGKQCHVRAAPFDVRFNSADTSDSIVQPDLLVVCDRSKITPAGLIGTPDWVVEILSPSTASTDQITKRALYERYGVPEYWLVHPVDRILTIYRLDAGARYGAADIRELGGQTEVAAVPGLEIDWDLWEPLFEPS</sequence>